<dbReference type="InterPro" id="IPR017137">
    <property type="entry name" value="Arg-tRNA-P_Trfase_1_euk"/>
</dbReference>
<dbReference type="GO" id="GO:0005737">
    <property type="term" value="C:cytoplasm"/>
    <property type="evidence" value="ECO:0007669"/>
    <property type="project" value="TreeGrafter"/>
</dbReference>
<dbReference type="GO" id="GO:0004057">
    <property type="term" value="F:arginyl-tRNA--protein transferase activity"/>
    <property type="evidence" value="ECO:0007669"/>
    <property type="project" value="UniProtKB-EC"/>
</dbReference>
<dbReference type="InterPro" id="IPR007471">
    <property type="entry name" value="N-end_Aminoacyl_Trfase_N"/>
</dbReference>
<dbReference type="Pfam" id="PF04377">
    <property type="entry name" value="ATE_C"/>
    <property type="match status" value="1"/>
</dbReference>
<dbReference type="EC" id="2.3.2.8" evidence="5"/>
<comment type="function">
    <text evidence="5">Involved in the post-translational conjugation of arginine to the N-terminal aspartate or glutamate of a protein. This arginylation is required for degradation of the protein via the ubiquitin pathway.</text>
</comment>
<evidence type="ECO:0000256" key="1">
    <source>
        <dbReference type="ARBA" id="ARBA00009991"/>
    </source>
</evidence>
<sequence length="586" mass="68771">MEDPYKSDHKIQKEENQKLIQMDPSKSVLDLSQLFDKKEGVRCGYCGSKDKTSFRVGFERLIEKGFIKHGSTSVEKECNEKSCCHILNSRVDITEFKISKQQKKHMKRFNQYMNGQRELKIEHDSYKLRNDKQMIICLIIRNIFEKDIANIEIWVRKSFIDALNSDDQQISSALTEDLKGMLKLRIKIDFSEEIYNLESFTEQEEVQLVMTCNLKALLAKHKLDNDFMSAFFPVFMSNLREDQDLCELYEITEDEQTKSQCESTRTFLRGILAKPKYRPNKFGEKRYKPTGEEAEISIQAGESRDYTEFFKEFCPNPVPKEERKHHYTVSLHPAMFTDESFEIYKLFHEDIFDEDCFSASYEKFICSPSLFDPKDPREIKTFRDSININGDSQFVDSGVYPEFFGSYHLYHRIDGVLFAVSIIDILPHNLTSIYCMYHPSYKFLSPGHFTAIREVEYMLMIREKFNQNMRYYSQTDYVVGCPKTEYKQNMKPTYLKCQASLDWVLLTQKIKEKIASKEYHTLDESSVPVEVPDIGKFWEFFNQSLVHTQDGVVPLKSVSKDMLGPLVEIFKEIGPEISEMFCLEIK</sequence>
<feature type="domain" description="N-end aminoacyl transferase N-terminal" evidence="6">
    <location>
        <begin position="42"/>
        <end position="104"/>
    </location>
</feature>
<feature type="domain" description="N-end rule aminoacyl transferase C-terminal" evidence="7">
    <location>
        <begin position="339"/>
        <end position="496"/>
    </location>
</feature>
<organism evidence="8 9">
    <name type="scientific">Euplotes crassus</name>
    <dbReference type="NCBI Taxonomy" id="5936"/>
    <lineage>
        <taxon>Eukaryota</taxon>
        <taxon>Sar</taxon>
        <taxon>Alveolata</taxon>
        <taxon>Ciliophora</taxon>
        <taxon>Intramacronucleata</taxon>
        <taxon>Spirotrichea</taxon>
        <taxon>Hypotrichia</taxon>
        <taxon>Euplotida</taxon>
        <taxon>Euplotidae</taxon>
        <taxon>Moneuplotes</taxon>
    </lineage>
</organism>
<accession>A0AAD1U475</accession>
<comment type="similarity">
    <text evidence="1 5">Belongs to the R-transferase family.</text>
</comment>
<dbReference type="InterPro" id="IPR030700">
    <property type="entry name" value="N-end_Aminoacyl_Trfase"/>
</dbReference>
<keyword evidence="2 5" id="KW-0808">Transferase</keyword>
<dbReference type="Proteomes" id="UP001295684">
    <property type="component" value="Unassembled WGS sequence"/>
</dbReference>
<dbReference type="EMBL" id="CAMPGE010002269">
    <property type="protein sequence ID" value="CAI2361070.1"/>
    <property type="molecule type" value="Genomic_DNA"/>
</dbReference>
<comment type="catalytic activity">
    <reaction evidence="5">
        <text>an N-terminal L-alpha-aminoacyl-[protein] + L-arginyl-tRNA(Arg) = an N-terminal L-arginyl-L-aminoacyl-[protein] + tRNA(Arg) + H(+)</text>
        <dbReference type="Rhea" id="RHEA:10208"/>
        <dbReference type="Rhea" id="RHEA-COMP:9658"/>
        <dbReference type="Rhea" id="RHEA-COMP:9673"/>
        <dbReference type="Rhea" id="RHEA-COMP:10636"/>
        <dbReference type="Rhea" id="RHEA-COMP:10638"/>
        <dbReference type="ChEBI" id="CHEBI:15378"/>
        <dbReference type="ChEBI" id="CHEBI:78442"/>
        <dbReference type="ChEBI" id="CHEBI:78513"/>
        <dbReference type="ChEBI" id="CHEBI:78597"/>
        <dbReference type="ChEBI" id="CHEBI:83562"/>
        <dbReference type="EC" id="2.3.2.8"/>
    </reaction>
</comment>
<evidence type="ECO:0000259" key="7">
    <source>
        <dbReference type="Pfam" id="PF04377"/>
    </source>
</evidence>
<keyword evidence="9" id="KW-1185">Reference proteome</keyword>
<dbReference type="PANTHER" id="PTHR21367">
    <property type="entry name" value="ARGININE-TRNA-PROTEIN TRANSFERASE 1"/>
    <property type="match status" value="1"/>
</dbReference>
<evidence type="ECO:0000313" key="8">
    <source>
        <dbReference type="EMBL" id="CAI2361070.1"/>
    </source>
</evidence>
<dbReference type="PIRSF" id="PIRSF037207">
    <property type="entry name" value="ATE1_euk"/>
    <property type="match status" value="1"/>
</dbReference>
<proteinExistence type="inferred from homology"/>
<keyword evidence="4 5" id="KW-0012">Acyltransferase</keyword>
<evidence type="ECO:0000256" key="5">
    <source>
        <dbReference type="PIRNR" id="PIRNR037207"/>
    </source>
</evidence>
<gene>
    <name evidence="8" type="ORF">ECRASSUSDP1_LOCUS2379</name>
</gene>
<dbReference type="PANTHER" id="PTHR21367:SF1">
    <property type="entry name" value="ARGINYL-TRNA--PROTEIN TRANSFERASE 1"/>
    <property type="match status" value="1"/>
</dbReference>
<evidence type="ECO:0000313" key="9">
    <source>
        <dbReference type="Proteomes" id="UP001295684"/>
    </source>
</evidence>
<reference evidence="8" key="1">
    <citation type="submission" date="2023-07" db="EMBL/GenBank/DDBJ databases">
        <authorList>
            <consortium name="AG Swart"/>
            <person name="Singh M."/>
            <person name="Singh A."/>
            <person name="Seah K."/>
            <person name="Emmerich C."/>
        </authorList>
    </citation>
    <scope>NUCLEOTIDE SEQUENCE</scope>
    <source>
        <strain evidence="8">DP1</strain>
    </source>
</reference>
<dbReference type="InterPro" id="IPR007472">
    <property type="entry name" value="N-end_Aminoacyl_Trfase_C"/>
</dbReference>
<name>A0AAD1U475_EUPCR</name>
<evidence type="ECO:0000256" key="3">
    <source>
        <dbReference type="ARBA" id="ARBA00022786"/>
    </source>
</evidence>
<evidence type="ECO:0000256" key="4">
    <source>
        <dbReference type="ARBA" id="ARBA00023315"/>
    </source>
</evidence>
<protein>
    <recommendedName>
        <fullName evidence="5">Arginyl-tRNA--protein transferase 1</fullName>
        <shortName evidence="5">Arginyltransferase 1</shortName>
        <shortName evidence="5">R-transferase 1</shortName>
        <ecNumber evidence="5">2.3.2.8</ecNumber>
    </recommendedName>
    <alternativeName>
        <fullName evidence="5">Arginine-tRNA--protein transferase 1</fullName>
    </alternativeName>
</protein>
<evidence type="ECO:0000259" key="6">
    <source>
        <dbReference type="Pfam" id="PF04376"/>
    </source>
</evidence>
<dbReference type="AlphaFoldDB" id="A0AAD1U475"/>
<comment type="caution">
    <text evidence="8">The sequence shown here is derived from an EMBL/GenBank/DDBJ whole genome shotgun (WGS) entry which is preliminary data.</text>
</comment>
<keyword evidence="3 5" id="KW-0833">Ubl conjugation pathway</keyword>
<dbReference type="Pfam" id="PF04376">
    <property type="entry name" value="ATE_N"/>
    <property type="match status" value="1"/>
</dbReference>
<evidence type="ECO:0000256" key="2">
    <source>
        <dbReference type="ARBA" id="ARBA00022679"/>
    </source>
</evidence>